<keyword evidence="2" id="KW-0560">Oxidoreductase</keyword>
<evidence type="ECO:0000313" key="5">
    <source>
        <dbReference type="Proteomes" id="UP000604475"/>
    </source>
</evidence>
<evidence type="ECO:0000256" key="3">
    <source>
        <dbReference type="RuleBase" id="RU000363"/>
    </source>
</evidence>
<dbReference type="InterPro" id="IPR036291">
    <property type="entry name" value="NAD(P)-bd_dom_sf"/>
</dbReference>
<dbReference type="Pfam" id="PF00106">
    <property type="entry name" value="adh_short"/>
    <property type="match status" value="1"/>
</dbReference>
<sequence>MAVTGASGGLGLETARALAARGAEVVLLVRDPARCGEALRVTGRSGQLITLDLATLEGVRAGAARLLERWPRIDVLVNNAGVMATPLGRTAQGFELQLGTNHLGHFLLTALVAPRLAADGRVVNVASRGHLVSGMNWDDPHYLGRPYRKWEAYGQSKTANILFTLGLARHGYSAYAVHPGMVATDLYRHLGEADQAAVQNRPAGSEATVKSIAQGAATIAWAATVEGVASGSYVADCAVTMAAPHATDPEAVERLWTWSQEQVRERFPVRRMES</sequence>
<protein>
    <submittedName>
        <fullName evidence="4">SDR family NAD(P)-dependent oxidoreductase</fullName>
    </submittedName>
</protein>
<dbReference type="GO" id="GO:0016491">
    <property type="term" value="F:oxidoreductase activity"/>
    <property type="evidence" value="ECO:0007669"/>
    <property type="project" value="UniProtKB-KW"/>
</dbReference>
<reference evidence="4" key="1">
    <citation type="submission" date="2020-12" db="EMBL/GenBank/DDBJ databases">
        <title>Genomic characterization of non-nitrogen-fixing Frankia strains.</title>
        <authorList>
            <person name="Carlos-Shanley C."/>
            <person name="Guerra T."/>
            <person name="Hahn D."/>
        </authorList>
    </citation>
    <scope>NUCLEOTIDE SEQUENCE</scope>
    <source>
        <strain evidence="4">CN6</strain>
    </source>
</reference>
<dbReference type="Gene3D" id="3.40.50.720">
    <property type="entry name" value="NAD(P)-binding Rossmann-like Domain"/>
    <property type="match status" value="1"/>
</dbReference>
<proteinExistence type="inferred from homology"/>
<dbReference type="AlphaFoldDB" id="A0A937RRI6"/>
<accession>A0A937RRI6</accession>
<dbReference type="InterPro" id="IPR002347">
    <property type="entry name" value="SDR_fam"/>
</dbReference>
<gene>
    <name evidence="4" type="ORF">I7412_33735</name>
</gene>
<dbReference type="Proteomes" id="UP000604475">
    <property type="component" value="Unassembled WGS sequence"/>
</dbReference>
<evidence type="ECO:0000256" key="1">
    <source>
        <dbReference type="ARBA" id="ARBA00006484"/>
    </source>
</evidence>
<dbReference type="PRINTS" id="PR00080">
    <property type="entry name" value="SDRFAMILY"/>
</dbReference>
<evidence type="ECO:0000256" key="2">
    <source>
        <dbReference type="ARBA" id="ARBA00023002"/>
    </source>
</evidence>
<keyword evidence="5" id="KW-1185">Reference proteome</keyword>
<dbReference type="PRINTS" id="PR00081">
    <property type="entry name" value="GDHRDH"/>
</dbReference>
<evidence type="ECO:0000313" key="4">
    <source>
        <dbReference type="EMBL" id="MBL7632034.1"/>
    </source>
</evidence>
<comment type="caution">
    <text evidence="4">The sequence shown here is derived from an EMBL/GenBank/DDBJ whole genome shotgun (WGS) entry which is preliminary data.</text>
</comment>
<comment type="similarity">
    <text evidence="1 3">Belongs to the short-chain dehydrogenases/reductases (SDR) family.</text>
</comment>
<name>A0A937RRI6_9ACTN</name>
<dbReference type="SUPFAM" id="SSF51735">
    <property type="entry name" value="NAD(P)-binding Rossmann-fold domains"/>
    <property type="match status" value="1"/>
</dbReference>
<dbReference type="EMBL" id="JAEACQ010000293">
    <property type="protein sequence ID" value="MBL7632034.1"/>
    <property type="molecule type" value="Genomic_DNA"/>
</dbReference>
<dbReference type="PANTHER" id="PTHR24320">
    <property type="entry name" value="RETINOL DEHYDROGENASE"/>
    <property type="match status" value="1"/>
</dbReference>
<dbReference type="PANTHER" id="PTHR24320:SF283">
    <property type="entry name" value="RETINOL DEHYDROGENASE 11"/>
    <property type="match status" value="1"/>
</dbReference>
<organism evidence="4 5">
    <name type="scientific">Frankia nepalensis</name>
    <dbReference type="NCBI Taxonomy" id="1836974"/>
    <lineage>
        <taxon>Bacteria</taxon>
        <taxon>Bacillati</taxon>
        <taxon>Actinomycetota</taxon>
        <taxon>Actinomycetes</taxon>
        <taxon>Frankiales</taxon>
        <taxon>Frankiaceae</taxon>
        <taxon>Frankia</taxon>
    </lineage>
</organism>